<name>A0A7J0EYV7_9ERIC</name>
<dbReference type="InterPro" id="IPR036397">
    <property type="entry name" value="RNaseH_sf"/>
</dbReference>
<dbReference type="AlphaFoldDB" id="A0A7J0EYV7"/>
<dbReference type="GO" id="GO:0003676">
    <property type="term" value="F:nucleic acid binding"/>
    <property type="evidence" value="ECO:0007669"/>
    <property type="project" value="InterPro"/>
</dbReference>
<proteinExistence type="predicted"/>
<accession>A0A7J0EYV7</accession>
<dbReference type="OrthoDB" id="1740909at2759"/>
<dbReference type="Proteomes" id="UP000585474">
    <property type="component" value="Unassembled WGS sequence"/>
</dbReference>
<dbReference type="CDD" id="cd09279">
    <property type="entry name" value="RNase_HI_like"/>
    <property type="match status" value="1"/>
</dbReference>
<dbReference type="PANTHER" id="PTHR48475:SF2">
    <property type="entry name" value="RIBONUCLEASE H"/>
    <property type="match status" value="1"/>
</dbReference>
<evidence type="ECO:0000259" key="1">
    <source>
        <dbReference type="Pfam" id="PF13456"/>
    </source>
</evidence>
<reference evidence="2 3" key="1">
    <citation type="submission" date="2019-07" db="EMBL/GenBank/DDBJ databases">
        <title>De Novo Assembly of kiwifruit Actinidia rufa.</title>
        <authorList>
            <person name="Sugita-Konishi S."/>
            <person name="Sato K."/>
            <person name="Mori E."/>
            <person name="Abe Y."/>
            <person name="Kisaki G."/>
            <person name="Hamano K."/>
            <person name="Suezawa K."/>
            <person name="Otani M."/>
            <person name="Fukuda T."/>
            <person name="Manabe T."/>
            <person name="Gomi K."/>
            <person name="Tabuchi M."/>
            <person name="Akimitsu K."/>
            <person name="Kataoka I."/>
        </authorList>
    </citation>
    <scope>NUCLEOTIDE SEQUENCE [LARGE SCALE GENOMIC DNA]</scope>
    <source>
        <strain evidence="3">cv. Fuchu</strain>
    </source>
</reference>
<dbReference type="SUPFAM" id="SSF53098">
    <property type="entry name" value="Ribonuclease H-like"/>
    <property type="match status" value="1"/>
</dbReference>
<protein>
    <recommendedName>
        <fullName evidence="1">RNase H type-1 domain-containing protein</fullName>
    </recommendedName>
</protein>
<evidence type="ECO:0000313" key="2">
    <source>
        <dbReference type="EMBL" id="GFY90817.1"/>
    </source>
</evidence>
<gene>
    <name evidence="2" type="ORF">Acr_07g0010140</name>
</gene>
<keyword evidence="3" id="KW-1185">Reference proteome</keyword>
<sequence>MVIKAQALADFIVEFTHDVTLEPEVVLPEHDCRARLVLQTPSGEQKKYTICIGFKATNNEAEYEALLARPRVATELGVESLDVFSDSQLVEYQVQGNYLAKDIRMVAYLDKVKNKSMKIKYFKIRQIPKEENKKADALANLASAFDFISDKSILLEFFPNPSIKIAKTIYQAEADPTWMDDIIAYLLQHVSDSSSMRPSSTHCL</sequence>
<dbReference type="InterPro" id="IPR002156">
    <property type="entry name" value="RNaseH_domain"/>
</dbReference>
<dbReference type="Pfam" id="PF13456">
    <property type="entry name" value="RVT_3"/>
    <property type="match status" value="1"/>
</dbReference>
<dbReference type="EMBL" id="BJWL01000007">
    <property type="protein sequence ID" value="GFY90817.1"/>
    <property type="molecule type" value="Genomic_DNA"/>
</dbReference>
<dbReference type="GO" id="GO:0004523">
    <property type="term" value="F:RNA-DNA hybrid ribonuclease activity"/>
    <property type="evidence" value="ECO:0007669"/>
    <property type="project" value="InterPro"/>
</dbReference>
<evidence type="ECO:0000313" key="3">
    <source>
        <dbReference type="Proteomes" id="UP000585474"/>
    </source>
</evidence>
<comment type="caution">
    <text evidence="2">The sequence shown here is derived from an EMBL/GenBank/DDBJ whole genome shotgun (WGS) entry which is preliminary data.</text>
</comment>
<organism evidence="2 3">
    <name type="scientific">Actinidia rufa</name>
    <dbReference type="NCBI Taxonomy" id="165716"/>
    <lineage>
        <taxon>Eukaryota</taxon>
        <taxon>Viridiplantae</taxon>
        <taxon>Streptophyta</taxon>
        <taxon>Embryophyta</taxon>
        <taxon>Tracheophyta</taxon>
        <taxon>Spermatophyta</taxon>
        <taxon>Magnoliopsida</taxon>
        <taxon>eudicotyledons</taxon>
        <taxon>Gunneridae</taxon>
        <taxon>Pentapetalae</taxon>
        <taxon>asterids</taxon>
        <taxon>Ericales</taxon>
        <taxon>Actinidiaceae</taxon>
        <taxon>Actinidia</taxon>
    </lineage>
</organism>
<dbReference type="PANTHER" id="PTHR48475">
    <property type="entry name" value="RIBONUCLEASE H"/>
    <property type="match status" value="1"/>
</dbReference>
<dbReference type="InterPro" id="IPR012337">
    <property type="entry name" value="RNaseH-like_sf"/>
</dbReference>
<dbReference type="Gene3D" id="3.30.420.10">
    <property type="entry name" value="Ribonuclease H-like superfamily/Ribonuclease H"/>
    <property type="match status" value="1"/>
</dbReference>
<feature type="domain" description="RNase H type-1" evidence="1">
    <location>
        <begin position="52"/>
        <end position="142"/>
    </location>
</feature>